<gene>
    <name evidence="1" type="ORF">ANN_26431</name>
</gene>
<evidence type="ECO:0008006" key="3">
    <source>
        <dbReference type="Google" id="ProtNLM"/>
    </source>
</evidence>
<proteinExistence type="predicted"/>
<accession>A0ABQ8RY87</accession>
<protein>
    <recommendedName>
        <fullName evidence="3">DUF4817 domain-containing protein</fullName>
    </recommendedName>
</protein>
<organism evidence="1 2">
    <name type="scientific">Periplaneta americana</name>
    <name type="common">American cockroach</name>
    <name type="synonym">Blatta americana</name>
    <dbReference type="NCBI Taxonomy" id="6978"/>
    <lineage>
        <taxon>Eukaryota</taxon>
        <taxon>Metazoa</taxon>
        <taxon>Ecdysozoa</taxon>
        <taxon>Arthropoda</taxon>
        <taxon>Hexapoda</taxon>
        <taxon>Insecta</taxon>
        <taxon>Pterygota</taxon>
        <taxon>Neoptera</taxon>
        <taxon>Polyneoptera</taxon>
        <taxon>Dictyoptera</taxon>
        <taxon>Blattodea</taxon>
        <taxon>Blattoidea</taxon>
        <taxon>Blattidae</taxon>
        <taxon>Blattinae</taxon>
        <taxon>Periplaneta</taxon>
    </lineage>
</organism>
<dbReference type="EMBL" id="JAJSOF020000039">
    <property type="protein sequence ID" value="KAJ4426633.1"/>
    <property type="molecule type" value="Genomic_DNA"/>
</dbReference>
<evidence type="ECO:0000313" key="2">
    <source>
        <dbReference type="Proteomes" id="UP001148838"/>
    </source>
</evidence>
<keyword evidence="2" id="KW-1185">Reference proteome</keyword>
<reference evidence="1 2" key="1">
    <citation type="journal article" date="2022" name="Allergy">
        <title>Genome assembly and annotation of Periplaneta americana reveal a comprehensive cockroach allergen profile.</title>
        <authorList>
            <person name="Wang L."/>
            <person name="Xiong Q."/>
            <person name="Saelim N."/>
            <person name="Wang L."/>
            <person name="Nong W."/>
            <person name="Wan A.T."/>
            <person name="Shi M."/>
            <person name="Liu X."/>
            <person name="Cao Q."/>
            <person name="Hui J.H.L."/>
            <person name="Sookrung N."/>
            <person name="Leung T.F."/>
            <person name="Tungtrongchitr A."/>
            <person name="Tsui S.K.W."/>
        </authorList>
    </citation>
    <scope>NUCLEOTIDE SEQUENCE [LARGE SCALE GENOMIC DNA]</scope>
    <source>
        <strain evidence="1">PWHHKU_190912</strain>
    </source>
</reference>
<dbReference type="Proteomes" id="UP001148838">
    <property type="component" value="Unassembled WGS sequence"/>
</dbReference>
<comment type="caution">
    <text evidence="1">The sequence shown here is derived from an EMBL/GenBank/DDBJ whole genome shotgun (WGS) entry which is preliminary data.</text>
</comment>
<name>A0ABQ8RY87_PERAM</name>
<sequence>MFATTYVCKKLFSTIKIVKTKFRSRLTNTFVINYDWQIPTRNTILRWVASFRITGSTLKKKSPGRNSIALKLSEATIQDRIYSHSSLTVTVRSKNMFAFSNDKRAFNIASFSQRYCRPFAYVAFRFSPPASIRLSINNYYKSSTTYHHRYLPTFGPTAKTTYCGGRLIRCYTNTGGVLSLDGNGKAKGIVKSISRITREKRENPKRNSHNLDFVRYKYDSAKSGLYVV</sequence>
<evidence type="ECO:0000313" key="1">
    <source>
        <dbReference type="EMBL" id="KAJ4426633.1"/>
    </source>
</evidence>